<dbReference type="InterPro" id="IPR035965">
    <property type="entry name" value="PAS-like_dom_sf"/>
</dbReference>
<organism evidence="3 4">
    <name type="scientific">Nocardioides lentus</name>
    <dbReference type="NCBI Taxonomy" id="338077"/>
    <lineage>
        <taxon>Bacteria</taxon>
        <taxon>Bacillati</taxon>
        <taxon>Actinomycetota</taxon>
        <taxon>Actinomycetes</taxon>
        <taxon>Propionibacteriales</taxon>
        <taxon>Nocardioidaceae</taxon>
        <taxon>Nocardioides</taxon>
    </lineage>
</organism>
<dbReference type="Pfam" id="PF08448">
    <property type="entry name" value="PAS_4"/>
    <property type="match status" value="1"/>
</dbReference>
<dbReference type="SUPFAM" id="SSF55785">
    <property type="entry name" value="PYP-like sensor domain (PAS domain)"/>
    <property type="match status" value="1"/>
</dbReference>
<dbReference type="Proteomes" id="UP001501612">
    <property type="component" value="Unassembled WGS sequence"/>
</dbReference>
<feature type="coiled-coil region" evidence="1">
    <location>
        <begin position="2"/>
        <end position="29"/>
    </location>
</feature>
<evidence type="ECO:0000313" key="4">
    <source>
        <dbReference type="Proteomes" id="UP001501612"/>
    </source>
</evidence>
<dbReference type="SMART" id="SM00091">
    <property type="entry name" value="PAS"/>
    <property type="match status" value="1"/>
</dbReference>
<proteinExistence type="predicted"/>
<keyword evidence="1" id="KW-0175">Coiled coil</keyword>
<dbReference type="InterPro" id="IPR013656">
    <property type="entry name" value="PAS_4"/>
</dbReference>
<keyword evidence="4" id="KW-1185">Reference proteome</keyword>
<reference evidence="4" key="1">
    <citation type="journal article" date="2019" name="Int. J. Syst. Evol. Microbiol.">
        <title>The Global Catalogue of Microorganisms (GCM) 10K type strain sequencing project: providing services to taxonomists for standard genome sequencing and annotation.</title>
        <authorList>
            <consortium name="The Broad Institute Genomics Platform"/>
            <consortium name="The Broad Institute Genome Sequencing Center for Infectious Disease"/>
            <person name="Wu L."/>
            <person name="Ma J."/>
        </authorList>
    </citation>
    <scope>NUCLEOTIDE SEQUENCE [LARGE SCALE GENOMIC DNA]</scope>
    <source>
        <strain evidence="4">JCM 14046</strain>
    </source>
</reference>
<dbReference type="CDD" id="cd00130">
    <property type="entry name" value="PAS"/>
    <property type="match status" value="1"/>
</dbReference>
<dbReference type="InterPro" id="IPR000014">
    <property type="entry name" value="PAS"/>
</dbReference>
<sequence length="253" mass="26997">MTSGEGEELDRLRQRLSELEDALAAVADGQVDGLVVGAPGRERVVSVSGVDLPYRVMVERLGDGAATLGRDGTILVANPAFARLVGVEAASLRGWPLTGFVPPEGAPAVLELLEVGVGEVRRSEVDLRVADTTNHVLMSTTGIRVGAEVVVCCAVADVTEHRRVVAQLESERRLAAQRDLRMRTALEVNDTIVQGLVTAEMTLDMGQLERARQLLAATSTRARDLIGELTGDVRPGMLRRVGPATIDDEEDAS</sequence>
<accession>A0ABP5ABQ9</accession>
<evidence type="ECO:0000259" key="2">
    <source>
        <dbReference type="SMART" id="SM00091"/>
    </source>
</evidence>
<dbReference type="NCBIfam" id="TIGR00229">
    <property type="entry name" value="sensory_box"/>
    <property type="match status" value="1"/>
</dbReference>
<dbReference type="EMBL" id="BAAAMY010000002">
    <property type="protein sequence ID" value="GAA1908622.1"/>
    <property type="molecule type" value="Genomic_DNA"/>
</dbReference>
<evidence type="ECO:0000313" key="3">
    <source>
        <dbReference type="EMBL" id="GAA1908622.1"/>
    </source>
</evidence>
<dbReference type="Gene3D" id="3.30.450.20">
    <property type="entry name" value="PAS domain"/>
    <property type="match status" value="1"/>
</dbReference>
<feature type="domain" description="PAS" evidence="2">
    <location>
        <begin position="52"/>
        <end position="118"/>
    </location>
</feature>
<comment type="caution">
    <text evidence="3">The sequence shown here is derived from an EMBL/GenBank/DDBJ whole genome shotgun (WGS) entry which is preliminary data.</text>
</comment>
<protein>
    <recommendedName>
        <fullName evidence="2">PAS domain-containing protein</fullName>
    </recommendedName>
</protein>
<dbReference type="RefSeq" id="WP_344003821.1">
    <property type="nucleotide sequence ID" value="NZ_BAAAMY010000002.1"/>
</dbReference>
<gene>
    <name evidence="3" type="ORF">GCM10009737_07080</name>
</gene>
<evidence type="ECO:0000256" key="1">
    <source>
        <dbReference type="SAM" id="Coils"/>
    </source>
</evidence>
<name>A0ABP5ABQ9_9ACTN</name>